<proteinExistence type="predicted"/>
<evidence type="ECO:0000313" key="1">
    <source>
        <dbReference type="EMBL" id="CAB4152825.1"/>
    </source>
</evidence>
<gene>
    <name evidence="1" type="ORF">UFOVP614_33</name>
</gene>
<sequence length="158" mass="19292">MNKNSIILELWESRELKEAIDKMQPEDLREDLRSELFKVLCEMDEERLIDMRTRNVLKFYLVRTMINMMQSNTSQFYRTYRKPLEVELIVHDRDEDLLNKVEDELSKMHWYKAELLRVYAIKHNCNAKELSRVTGIPYMSIHRELKLTKRELKKQLRK</sequence>
<accession>A0A6J5MZV0</accession>
<organism evidence="1">
    <name type="scientific">uncultured Caudovirales phage</name>
    <dbReference type="NCBI Taxonomy" id="2100421"/>
    <lineage>
        <taxon>Viruses</taxon>
        <taxon>Duplodnaviria</taxon>
        <taxon>Heunggongvirae</taxon>
        <taxon>Uroviricota</taxon>
        <taxon>Caudoviricetes</taxon>
        <taxon>Peduoviridae</taxon>
        <taxon>Maltschvirus</taxon>
        <taxon>Maltschvirus maltsch</taxon>
    </lineage>
</organism>
<name>A0A6J5MZV0_9CAUD</name>
<reference evidence="1" key="1">
    <citation type="submission" date="2020-04" db="EMBL/GenBank/DDBJ databases">
        <authorList>
            <person name="Chiriac C."/>
            <person name="Salcher M."/>
            <person name="Ghai R."/>
            <person name="Kavagutti S V."/>
        </authorList>
    </citation>
    <scope>NUCLEOTIDE SEQUENCE</scope>
</reference>
<dbReference type="EMBL" id="LR796573">
    <property type="protein sequence ID" value="CAB4152825.1"/>
    <property type="molecule type" value="Genomic_DNA"/>
</dbReference>
<protein>
    <submittedName>
        <fullName evidence="1">Uncharacterized protein</fullName>
    </submittedName>
</protein>